<sequence>MAPERQIGRFRVAIRFVFGVAVAVVVAKAAVLTAGSMAAAAPNGLTYKGFIPNQPVCARSCVPGRSNLPQRGCLKIYRCRSYYSTNVATFRERLCRFLHSSVCY</sequence>
<organism evidence="2 3">
    <name type="scientific">Oryza sativa subsp. indica</name>
    <name type="common">Rice</name>
    <dbReference type="NCBI Taxonomy" id="39946"/>
    <lineage>
        <taxon>Eukaryota</taxon>
        <taxon>Viridiplantae</taxon>
        <taxon>Streptophyta</taxon>
        <taxon>Embryophyta</taxon>
        <taxon>Tracheophyta</taxon>
        <taxon>Spermatophyta</taxon>
        <taxon>Magnoliopsida</taxon>
        <taxon>Liliopsida</taxon>
        <taxon>Poales</taxon>
        <taxon>Poaceae</taxon>
        <taxon>BOP clade</taxon>
        <taxon>Oryzoideae</taxon>
        <taxon>Oryzeae</taxon>
        <taxon>Oryzinae</taxon>
        <taxon>Oryza</taxon>
        <taxon>Oryza sativa</taxon>
    </lineage>
</organism>
<proteinExistence type="predicted"/>
<reference evidence="2 3" key="1">
    <citation type="journal article" date="2005" name="PLoS Biol.">
        <title>The genomes of Oryza sativa: a history of duplications.</title>
        <authorList>
            <person name="Yu J."/>
            <person name="Wang J."/>
            <person name="Lin W."/>
            <person name="Li S."/>
            <person name="Li H."/>
            <person name="Zhou J."/>
            <person name="Ni P."/>
            <person name="Dong W."/>
            <person name="Hu S."/>
            <person name="Zeng C."/>
            <person name="Zhang J."/>
            <person name="Zhang Y."/>
            <person name="Li R."/>
            <person name="Xu Z."/>
            <person name="Li S."/>
            <person name="Li X."/>
            <person name="Zheng H."/>
            <person name="Cong L."/>
            <person name="Lin L."/>
            <person name="Yin J."/>
            <person name="Geng J."/>
            <person name="Li G."/>
            <person name="Shi J."/>
            <person name="Liu J."/>
            <person name="Lv H."/>
            <person name="Li J."/>
            <person name="Wang J."/>
            <person name="Deng Y."/>
            <person name="Ran L."/>
            <person name="Shi X."/>
            <person name="Wang X."/>
            <person name="Wu Q."/>
            <person name="Li C."/>
            <person name="Ren X."/>
            <person name="Wang J."/>
            <person name="Wang X."/>
            <person name="Li D."/>
            <person name="Liu D."/>
            <person name="Zhang X."/>
            <person name="Ji Z."/>
            <person name="Zhao W."/>
            <person name="Sun Y."/>
            <person name="Zhang Z."/>
            <person name="Bao J."/>
            <person name="Han Y."/>
            <person name="Dong L."/>
            <person name="Ji J."/>
            <person name="Chen P."/>
            <person name="Wu S."/>
            <person name="Liu J."/>
            <person name="Xiao Y."/>
            <person name="Bu D."/>
            <person name="Tan J."/>
            <person name="Yang L."/>
            <person name="Ye C."/>
            <person name="Zhang J."/>
            <person name="Xu J."/>
            <person name="Zhou Y."/>
            <person name="Yu Y."/>
            <person name="Zhang B."/>
            <person name="Zhuang S."/>
            <person name="Wei H."/>
            <person name="Liu B."/>
            <person name="Lei M."/>
            <person name="Yu H."/>
            <person name="Li Y."/>
            <person name="Xu H."/>
            <person name="Wei S."/>
            <person name="He X."/>
            <person name="Fang L."/>
            <person name="Zhang Z."/>
            <person name="Zhang Y."/>
            <person name="Huang X."/>
            <person name="Su Z."/>
            <person name="Tong W."/>
            <person name="Li J."/>
            <person name="Tong Z."/>
            <person name="Li S."/>
            <person name="Ye J."/>
            <person name="Wang L."/>
            <person name="Fang L."/>
            <person name="Lei T."/>
            <person name="Chen C."/>
            <person name="Chen H."/>
            <person name="Xu Z."/>
            <person name="Li H."/>
            <person name="Huang H."/>
            <person name="Zhang F."/>
            <person name="Xu H."/>
            <person name="Li N."/>
            <person name="Zhao C."/>
            <person name="Li S."/>
            <person name="Dong L."/>
            <person name="Huang Y."/>
            <person name="Li L."/>
            <person name="Xi Y."/>
            <person name="Qi Q."/>
            <person name="Li W."/>
            <person name="Zhang B."/>
            <person name="Hu W."/>
            <person name="Zhang Y."/>
            <person name="Tian X."/>
            <person name="Jiao Y."/>
            <person name="Liang X."/>
            <person name="Jin J."/>
            <person name="Gao L."/>
            <person name="Zheng W."/>
            <person name="Hao B."/>
            <person name="Liu S."/>
            <person name="Wang W."/>
            <person name="Yuan L."/>
            <person name="Cao M."/>
            <person name="McDermott J."/>
            <person name="Samudrala R."/>
            <person name="Wang J."/>
            <person name="Wong G.K."/>
            <person name="Yang H."/>
        </authorList>
    </citation>
    <scope>NUCLEOTIDE SEQUENCE [LARGE SCALE GENOMIC DNA]</scope>
    <source>
        <strain evidence="3">cv. 93-11</strain>
    </source>
</reference>
<dbReference type="Gramene" id="BGIOSGA035210-TA">
    <property type="protein sequence ID" value="BGIOSGA035210-PA"/>
    <property type="gene ID" value="BGIOSGA035210"/>
</dbReference>
<dbReference type="OMA" id="NQPVCAR"/>
<evidence type="ECO:0000256" key="1">
    <source>
        <dbReference type="SAM" id="Phobius"/>
    </source>
</evidence>
<protein>
    <submittedName>
        <fullName evidence="2">Uncharacterized protein</fullName>
    </submittedName>
</protein>
<evidence type="ECO:0000313" key="2">
    <source>
        <dbReference type="EMBL" id="EAY80814.1"/>
    </source>
</evidence>
<dbReference type="HOGENOM" id="CLU_178089_0_0_1"/>
<keyword evidence="1" id="KW-1133">Transmembrane helix</keyword>
<dbReference type="AlphaFoldDB" id="A2ZDY0"/>
<dbReference type="Proteomes" id="UP000007015">
    <property type="component" value="Chromosome 11"/>
</dbReference>
<accession>A2ZDY0</accession>
<feature type="transmembrane region" description="Helical" evidence="1">
    <location>
        <begin position="12"/>
        <end position="32"/>
    </location>
</feature>
<dbReference type="EMBL" id="CM000136">
    <property type="protein sequence ID" value="EAY80814.1"/>
    <property type="molecule type" value="Genomic_DNA"/>
</dbReference>
<keyword evidence="3" id="KW-1185">Reference proteome</keyword>
<keyword evidence="1" id="KW-0472">Membrane</keyword>
<name>A2ZDY0_ORYSI</name>
<keyword evidence="1" id="KW-0812">Transmembrane</keyword>
<gene>
    <name evidence="2" type="ORF">OsI_35994</name>
</gene>
<evidence type="ECO:0000313" key="3">
    <source>
        <dbReference type="Proteomes" id="UP000007015"/>
    </source>
</evidence>